<sequence length="97" mass="10744">MSILVVGGHERMEKDYLEMGKKLGFKTKVCTKKANKLASSIGNPDAVVILTSTVSHKICNIVEMKAKKQSIPIFRKKSSSKSAFTECLEEINKELKA</sequence>
<dbReference type="eggNOG" id="ENOG5032SEK">
    <property type="taxonomic scope" value="Bacteria"/>
</dbReference>
<dbReference type="InterPro" id="IPR016772">
    <property type="entry name" value="UCP020408"/>
</dbReference>
<organism evidence="2 3">
    <name type="scientific">Peptacetobacter hiranonis (strain DSM 13275 / JCM 10541 / KCTC 15199 / TO-931)</name>
    <name type="common">Clostridium hiranonis</name>
    <dbReference type="NCBI Taxonomy" id="500633"/>
    <lineage>
        <taxon>Bacteria</taxon>
        <taxon>Bacillati</taxon>
        <taxon>Bacillota</taxon>
        <taxon>Clostridia</taxon>
        <taxon>Peptostreptococcales</taxon>
        <taxon>Peptostreptococcaceae</taxon>
        <taxon>Peptacetobacter</taxon>
    </lineage>
</organism>
<dbReference type="STRING" id="500633.CLOHIR_00610"/>
<reference evidence="2 3" key="2">
    <citation type="submission" date="2008-10" db="EMBL/GenBank/DDBJ databases">
        <title>Draft genome sequence of Clostridium hiranonis (DSM 13275).</title>
        <authorList>
            <person name="Sudarsanam P."/>
            <person name="Ley R."/>
            <person name="Guruge J."/>
            <person name="Turnbaugh P.J."/>
            <person name="Mahowald M."/>
            <person name="Liep D."/>
            <person name="Gordon J."/>
        </authorList>
    </citation>
    <scope>NUCLEOTIDE SEQUENCE [LARGE SCALE GENOMIC DNA]</scope>
    <source>
        <strain evidence="2 3">DSM 13275</strain>
    </source>
</reference>
<comment type="similarity">
    <text evidence="1">Belongs to the UPF0751 family.</text>
</comment>
<dbReference type="RefSeq" id="WP_006439539.1">
    <property type="nucleotide sequence ID" value="NZ_DS995355.1"/>
</dbReference>
<evidence type="ECO:0008006" key="4">
    <source>
        <dbReference type="Google" id="ProtNLM"/>
    </source>
</evidence>
<reference evidence="2 3" key="1">
    <citation type="submission" date="2008-09" db="EMBL/GenBank/DDBJ databases">
        <authorList>
            <person name="Fulton L."/>
            <person name="Clifton S."/>
            <person name="Fulton B."/>
            <person name="Xu J."/>
            <person name="Minx P."/>
            <person name="Pepin K.H."/>
            <person name="Johnson M."/>
            <person name="Thiruvilangam P."/>
            <person name="Bhonagiri V."/>
            <person name="Nash W.E."/>
            <person name="Mardis E.R."/>
            <person name="Wilson R.K."/>
        </authorList>
    </citation>
    <scope>NUCLEOTIDE SEQUENCE [LARGE SCALE GENOMIC DNA]</scope>
    <source>
        <strain evidence="2 3">DSM 13275</strain>
    </source>
</reference>
<dbReference type="AlphaFoldDB" id="B6FXL1"/>
<gene>
    <name evidence="2" type="ORF">CLOHIR_00610</name>
</gene>
<evidence type="ECO:0000313" key="2">
    <source>
        <dbReference type="EMBL" id="EEA85712.1"/>
    </source>
</evidence>
<keyword evidence="3" id="KW-1185">Reference proteome</keyword>
<evidence type="ECO:0000256" key="1">
    <source>
        <dbReference type="ARBA" id="ARBA00007189"/>
    </source>
</evidence>
<dbReference type="HOGENOM" id="CLU_157120_0_0_9"/>
<proteinExistence type="inferred from homology"/>
<name>B6FXL1_PEPHT</name>
<comment type="caution">
    <text evidence="2">The sequence shown here is derived from an EMBL/GenBank/DDBJ whole genome shotgun (WGS) entry which is preliminary data.</text>
</comment>
<evidence type="ECO:0000313" key="3">
    <source>
        <dbReference type="Proteomes" id="UP000003178"/>
    </source>
</evidence>
<accession>B6FXL1</accession>
<dbReference type="OrthoDB" id="5396775at2"/>
<protein>
    <recommendedName>
        <fullName evidence="4">DUF2325 domain-containing protein</fullName>
    </recommendedName>
</protein>
<dbReference type="Proteomes" id="UP000003178">
    <property type="component" value="Unassembled WGS sequence"/>
</dbReference>
<dbReference type="Pfam" id="PF10087">
    <property type="entry name" value="DUF2325"/>
    <property type="match status" value="1"/>
</dbReference>
<dbReference type="EMBL" id="ABWP01000024">
    <property type="protein sequence ID" value="EEA85712.1"/>
    <property type="molecule type" value="Genomic_DNA"/>
</dbReference>